<dbReference type="InterPro" id="IPR015943">
    <property type="entry name" value="WD40/YVTN_repeat-like_dom_sf"/>
</dbReference>
<keyword evidence="2 10" id="KW-0853">WD repeat</keyword>
<comment type="subcellular location">
    <subcellularLocation>
        <location evidence="10">Endoplasmic reticulum membrane</location>
        <topology evidence="10">Single-pass type II membrane protein</topology>
    </subcellularLocation>
    <subcellularLocation>
        <location evidence="10">Golgi apparatus membrane</location>
        <topology evidence="10">Single-pass type II membrane protein</topology>
    </subcellularLocation>
</comment>
<feature type="compositionally biased region" description="Polar residues" evidence="11">
    <location>
        <begin position="486"/>
        <end position="505"/>
    </location>
</feature>
<name>A0A6A6PWJ6_9PEZI</name>
<feature type="non-terminal residue" evidence="12">
    <location>
        <position position="629"/>
    </location>
</feature>
<feature type="region of interest" description="Disordered" evidence="11">
    <location>
        <begin position="486"/>
        <end position="507"/>
    </location>
</feature>
<evidence type="ECO:0000256" key="4">
    <source>
        <dbReference type="ARBA" id="ARBA00022737"/>
    </source>
</evidence>
<evidence type="ECO:0000256" key="10">
    <source>
        <dbReference type="RuleBase" id="RU369019"/>
    </source>
</evidence>
<keyword evidence="5 10" id="KW-0256">Endoplasmic reticulum</keyword>
<dbReference type="PANTHER" id="PTHR23284:SF0">
    <property type="entry name" value="PROLACTIN REGULATORY ELEMENT-BINDING PROTEIN"/>
    <property type="match status" value="1"/>
</dbReference>
<evidence type="ECO:0000256" key="2">
    <source>
        <dbReference type="ARBA" id="ARBA00022574"/>
    </source>
</evidence>
<reference evidence="12" key="1">
    <citation type="journal article" date="2020" name="Stud. Mycol.">
        <title>101 Dothideomycetes genomes: a test case for predicting lifestyles and emergence of pathogens.</title>
        <authorList>
            <person name="Haridas S."/>
            <person name="Albert R."/>
            <person name="Binder M."/>
            <person name="Bloem J."/>
            <person name="Labutti K."/>
            <person name="Salamov A."/>
            <person name="Andreopoulos B."/>
            <person name="Baker S."/>
            <person name="Barry K."/>
            <person name="Bills G."/>
            <person name="Bluhm B."/>
            <person name="Cannon C."/>
            <person name="Castanera R."/>
            <person name="Culley D."/>
            <person name="Daum C."/>
            <person name="Ezra D."/>
            <person name="Gonzalez J."/>
            <person name="Henrissat B."/>
            <person name="Kuo A."/>
            <person name="Liang C."/>
            <person name="Lipzen A."/>
            <person name="Lutzoni F."/>
            <person name="Magnuson J."/>
            <person name="Mondo S."/>
            <person name="Nolan M."/>
            <person name="Ohm R."/>
            <person name="Pangilinan J."/>
            <person name="Park H.-J."/>
            <person name="Ramirez L."/>
            <person name="Alfaro M."/>
            <person name="Sun H."/>
            <person name="Tritt A."/>
            <person name="Yoshinaga Y."/>
            <person name="Zwiers L.-H."/>
            <person name="Turgeon B."/>
            <person name="Goodwin S."/>
            <person name="Spatafora J."/>
            <person name="Crous P."/>
            <person name="Grigoriev I."/>
        </authorList>
    </citation>
    <scope>NUCLEOTIDE SEQUENCE</scope>
    <source>
        <strain evidence="12">CBS 113389</strain>
    </source>
</reference>
<sequence>RSEVSFVKTTLPYPVFAADFDPYNRGYLVVGGGGGESRSGVPNQISVLDVSERGAISNLVDIELSRDEDSVQSLSCLSTRDGLIVLAGINSSQADQNARKNEHFRSFSVRCPPRKKSKTDEASPDEKGGSKLIGKRSLFQTSTAPKQETYQRLLRLSPSRQRPTGSSRIGAIATGFAKDSEIVVFDATTPTPEAADILTRIGLPEGAEAVDVDINESDDAVFSLAYCTDYDIYEQAFEYEFKTKRTQKTPNGPRRVHELPVPEDKSPRPKIRCLRFVNSQNVVALLNKPNRSGVELRVYHLYPTGPAILVQQQSLPRRMKQAVSMDVCALDADREGNQQIIIAVAGQDISIELYTTNYQRRTDTFTKFRSYLTLRDVHEHQMTKICFSPYHATVRAPEKSDDDETAPPRAKALKKYVRLASVSMGNTVAVDALPLSSLETKDKQARYILSHPSDELWTQWTQIAMISTIALIFAYLVQSYYYNTRNSSASPTPSPSRQFQSTLSPIESAPASARLSQRLHSLLATHKAVHPTVADPHAPTETALVLRPDAASTGVTLDVHPDKEALLQQGNDEKHWHELGEDQKTAWKERLKHAGHWAEDEGEAIFQGILFSEYAGMVGQAAAEVVREL</sequence>
<accession>A0A6A6PWJ6</accession>
<organism evidence="12 13">
    <name type="scientific">Neohortaea acidophila</name>
    <dbReference type="NCBI Taxonomy" id="245834"/>
    <lineage>
        <taxon>Eukaryota</taxon>
        <taxon>Fungi</taxon>
        <taxon>Dikarya</taxon>
        <taxon>Ascomycota</taxon>
        <taxon>Pezizomycotina</taxon>
        <taxon>Dothideomycetes</taxon>
        <taxon>Dothideomycetidae</taxon>
        <taxon>Mycosphaerellales</taxon>
        <taxon>Teratosphaeriaceae</taxon>
        <taxon>Neohortaea</taxon>
    </lineage>
</organism>
<evidence type="ECO:0000256" key="8">
    <source>
        <dbReference type="ARBA" id="ARBA00022989"/>
    </source>
</evidence>
<dbReference type="GO" id="GO:0000139">
    <property type="term" value="C:Golgi membrane"/>
    <property type="evidence" value="ECO:0007669"/>
    <property type="project" value="UniProtKB-SubCell"/>
</dbReference>
<keyword evidence="13" id="KW-1185">Reference proteome</keyword>
<keyword evidence="7 10" id="KW-0653">Protein transport</keyword>
<keyword evidence="8" id="KW-1133">Transmembrane helix</keyword>
<feature type="region of interest" description="Disordered" evidence="11">
    <location>
        <begin position="110"/>
        <end position="138"/>
    </location>
</feature>
<keyword evidence="4 10" id="KW-0677">Repeat</keyword>
<dbReference type="Gene3D" id="2.130.10.10">
    <property type="entry name" value="YVTN repeat-like/Quinoprotein amine dehydrogenase"/>
    <property type="match status" value="1"/>
</dbReference>
<evidence type="ECO:0000256" key="3">
    <source>
        <dbReference type="ARBA" id="ARBA00022692"/>
    </source>
</evidence>
<dbReference type="PANTHER" id="PTHR23284">
    <property type="entry name" value="PROLACTIN REGULATORY ELEMENT BINDING PROTEIN"/>
    <property type="match status" value="1"/>
</dbReference>
<evidence type="ECO:0000256" key="5">
    <source>
        <dbReference type="ARBA" id="ARBA00022824"/>
    </source>
</evidence>
<evidence type="ECO:0000256" key="7">
    <source>
        <dbReference type="ARBA" id="ARBA00022927"/>
    </source>
</evidence>
<dbReference type="GO" id="GO:0005789">
    <property type="term" value="C:endoplasmic reticulum membrane"/>
    <property type="evidence" value="ECO:0007669"/>
    <property type="project" value="UniProtKB-SubCell"/>
</dbReference>
<dbReference type="GO" id="GO:0006888">
    <property type="term" value="P:endoplasmic reticulum to Golgi vesicle-mediated transport"/>
    <property type="evidence" value="ECO:0007669"/>
    <property type="project" value="UniProtKB-UniRule"/>
</dbReference>
<evidence type="ECO:0000313" key="12">
    <source>
        <dbReference type="EMBL" id="KAF2484548.1"/>
    </source>
</evidence>
<gene>
    <name evidence="12" type="ORF">BDY17DRAFT_240794</name>
</gene>
<feature type="non-terminal residue" evidence="12">
    <location>
        <position position="1"/>
    </location>
</feature>
<comment type="similarity">
    <text evidence="10">Belongs to the WD repeat SEC12 family.</text>
</comment>
<keyword evidence="1 10" id="KW-0813">Transport</keyword>
<keyword evidence="3" id="KW-0812">Transmembrane</keyword>
<proteinExistence type="inferred from homology"/>
<dbReference type="GO" id="GO:0003400">
    <property type="term" value="P:regulation of COPII vesicle coating"/>
    <property type="evidence" value="ECO:0007669"/>
    <property type="project" value="UniProtKB-UniRule"/>
</dbReference>
<dbReference type="OrthoDB" id="16538at2759"/>
<dbReference type="RefSeq" id="XP_033591117.1">
    <property type="nucleotide sequence ID" value="XM_033730365.1"/>
</dbReference>
<evidence type="ECO:0000256" key="1">
    <source>
        <dbReference type="ARBA" id="ARBA00022448"/>
    </source>
</evidence>
<evidence type="ECO:0000256" key="11">
    <source>
        <dbReference type="SAM" id="MobiDB-lite"/>
    </source>
</evidence>
<evidence type="ECO:0000256" key="9">
    <source>
        <dbReference type="ARBA" id="ARBA00023136"/>
    </source>
</evidence>
<protein>
    <recommendedName>
        <fullName evidence="10">Guanine nucleotide-exchange factor SEC12</fullName>
    </recommendedName>
</protein>
<dbReference type="EMBL" id="MU001634">
    <property type="protein sequence ID" value="KAF2484548.1"/>
    <property type="molecule type" value="Genomic_DNA"/>
</dbReference>
<comment type="function">
    <text evidence="10">Guanine nucleotide-exchange factor (GEF) required for the formation or budding of transport vesicles from the ER.</text>
</comment>
<dbReference type="InterPro" id="IPR045260">
    <property type="entry name" value="Sec12-like"/>
</dbReference>
<dbReference type="AlphaFoldDB" id="A0A6A6PWJ6"/>
<evidence type="ECO:0000313" key="13">
    <source>
        <dbReference type="Proteomes" id="UP000799767"/>
    </source>
</evidence>
<keyword evidence="6" id="KW-0931">ER-Golgi transport</keyword>
<dbReference type="Proteomes" id="UP000799767">
    <property type="component" value="Unassembled WGS sequence"/>
</dbReference>
<feature type="compositionally biased region" description="Basic and acidic residues" evidence="11">
    <location>
        <begin position="118"/>
        <end position="129"/>
    </location>
</feature>
<evidence type="ECO:0000256" key="6">
    <source>
        <dbReference type="ARBA" id="ARBA00022892"/>
    </source>
</evidence>
<dbReference type="GeneID" id="54471367"/>
<dbReference type="GO" id="GO:0005085">
    <property type="term" value="F:guanyl-nucleotide exchange factor activity"/>
    <property type="evidence" value="ECO:0007669"/>
    <property type="project" value="InterPro"/>
</dbReference>
<keyword evidence="9" id="KW-0472">Membrane</keyword>
<dbReference type="GO" id="GO:0015031">
    <property type="term" value="P:protein transport"/>
    <property type="evidence" value="ECO:0007669"/>
    <property type="project" value="UniProtKB-KW"/>
</dbReference>